<keyword evidence="2 5" id="KW-0812">Transmembrane</keyword>
<evidence type="ECO:0000256" key="6">
    <source>
        <dbReference type="SAM" id="MobiDB-lite"/>
    </source>
</evidence>
<accession>A0A6G7YR79</accession>
<dbReference type="PRINTS" id="PR01840">
    <property type="entry name" value="TATCFAMILY"/>
</dbReference>
<comment type="subunit">
    <text evidence="5">The Tat system comprises two distinct complexes: a TatABC complex, containing multiple copies of TatA, TatB and TatC subunits, and a separate TatA complex, containing only TatA subunits. Substrates initially bind to the TatABC complex, which probably triggers association of the separate TatA complex to form the active translocon.</text>
</comment>
<keyword evidence="5" id="KW-0653">Protein transport</keyword>
<organism evidence="7 8">
    <name type="scientific">Sphingomonas piscis</name>
    <dbReference type="NCBI Taxonomy" id="2714943"/>
    <lineage>
        <taxon>Bacteria</taxon>
        <taxon>Pseudomonadati</taxon>
        <taxon>Pseudomonadota</taxon>
        <taxon>Alphaproteobacteria</taxon>
        <taxon>Sphingomonadales</taxon>
        <taxon>Sphingomonadaceae</taxon>
        <taxon>Sphingomonas</taxon>
    </lineage>
</organism>
<feature type="transmembrane region" description="Helical" evidence="5">
    <location>
        <begin position="194"/>
        <end position="211"/>
    </location>
</feature>
<dbReference type="Proteomes" id="UP000503222">
    <property type="component" value="Chromosome"/>
</dbReference>
<evidence type="ECO:0000256" key="4">
    <source>
        <dbReference type="ARBA" id="ARBA00023136"/>
    </source>
</evidence>
<comment type="subcellular location">
    <subcellularLocation>
        <location evidence="5">Cell membrane</location>
        <topology evidence="5">Multi-pass membrane protein</topology>
    </subcellularLocation>
    <subcellularLocation>
        <location evidence="1">Membrane</location>
        <topology evidence="1">Multi-pass membrane protein</topology>
    </subcellularLocation>
</comment>
<dbReference type="GO" id="GO:0043953">
    <property type="term" value="P:protein transport by the Tat complex"/>
    <property type="evidence" value="ECO:0007669"/>
    <property type="project" value="UniProtKB-UniRule"/>
</dbReference>
<proteinExistence type="inferred from homology"/>
<feature type="transmembrane region" description="Helical" evidence="5">
    <location>
        <begin position="21"/>
        <end position="40"/>
    </location>
</feature>
<comment type="function">
    <text evidence="5">Part of the twin-arginine translocation (Tat) system that transports large folded proteins containing a characteristic twin-arginine motif in their signal peptide across membranes. Together with TatB, TatC is part of a receptor directly interacting with Tat signal peptides.</text>
</comment>
<dbReference type="KEGG" id="spii:G7077_10365"/>
<evidence type="ECO:0000256" key="3">
    <source>
        <dbReference type="ARBA" id="ARBA00022989"/>
    </source>
</evidence>
<keyword evidence="5" id="KW-0813">Transport</keyword>
<reference evidence="7 8" key="1">
    <citation type="submission" date="2020-03" db="EMBL/GenBank/DDBJ databases">
        <title>Sphingomonas sp. nov., isolated from fish.</title>
        <authorList>
            <person name="Hyun D.-W."/>
            <person name="Bae J.-W."/>
        </authorList>
    </citation>
    <scope>NUCLEOTIDE SEQUENCE [LARGE SCALE GENOMIC DNA]</scope>
    <source>
        <strain evidence="7 8">HDW15B</strain>
    </source>
</reference>
<dbReference type="EMBL" id="CP049869">
    <property type="protein sequence ID" value="QIK79242.1"/>
    <property type="molecule type" value="Genomic_DNA"/>
</dbReference>
<protein>
    <recommendedName>
        <fullName evidence="5">Sec-independent protein translocase protein TatC</fullName>
    </recommendedName>
</protein>
<comment type="similarity">
    <text evidence="5">Belongs to the TatC family.</text>
</comment>
<dbReference type="GO" id="GO:0065002">
    <property type="term" value="P:intracellular protein transmembrane transport"/>
    <property type="evidence" value="ECO:0007669"/>
    <property type="project" value="TreeGrafter"/>
</dbReference>
<dbReference type="HAMAP" id="MF_00902">
    <property type="entry name" value="TatC"/>
    <property type="match status" value="1"/>
</dbReference>
<keyword evidence="4 5" id="KW-0472">Membrane</keyword>
<keyword evidence="5" id="KW-0811">Translocation</keyword>
<sequence length="364" mass="39581">MKDIDDSKAPLLDHLIELRRRLLWCVATLLIAFFVCLYFAKPIFAVLVQPLLKAGQGKLIYTDIFEAFFVEVKVAFFAALMISFPVLATQIWRFVAPGLYAKEKKAFLPFLLMTPFFFAGGVSFAYFLTVPWALHFLLGYQGNVGGVTQEALPGVGNYLNFCTRFLFGFGVAFLLPVLLMVLERAGIVTREQLAASRRYAIVGAAGVSAVLTPPDVVSMLMLLVPLYLLYEFAIVAIRLTHWRASRRAASAASGSQSVQDAENVEGPEAPPGGGGLAVPGPFKRIARAGGQKVTIRTAQRPIFQMGSTAQKIFEIIFGRLSSGIRAGPPSSVRGADQGASGAVWRGQKRSVRTEPCPADQSRQG</sequence>
<keyword evidence="8" id="KW-1185">Reference proteome</keyword>
<evidence type="ECO:0000256" key="5">
    <source>
        <dbReference type="HAMAP-Rule" id="MF_00902"/>
    </source>
</evidence>
<keyword evidence="3 5" id="KW-1133">Transmembrane helix</keyword>
<dbReference type="GO" id="GO:0033281">
    <property type="term" value="C:TAT protein transport complex"/>
    <property type="evidence" value="ECO:0007669"/>
    <property type="project" value="UniProtKB-UniRule"/>
</dbReference>
<evidence type="ECO:0000313" key="8">
    <source>
        <dbReference type="Proteomes" id="UP000503222"/>
    </source>
</evidence>
<feature type="transmembrane region" description="Helical" evidence="5">
    <location>
        <begin position="165"/>
        <end position="182"/>
    </location>
</feature>
<feature type="transmembrane region" description="Helical" evidence="5">
    <location>
        <begin position="217"/>
        <end position="237"/>
    </location>
</feature>
<evidence type="ECO:0000256" key="1">
    <source>
        <dbReference type="ARBA" id="ARBA00004141"/>
    </source>
</evidence>
<dbReference type="PANTHER" id="PTHR30371:SF0">
    <property type="entry name" value="SEC-INDEPENDENT PROTEIN TRANSLOCASE PROTEIN TATC, CHLOROPLASTIC-RELATED"/>
    <property type="match status" value="1"/>
</dbReference>
<feature type="transmembrane region" description="Helical" evidence="5">
    <location>
        <begin position="107"/>
        <end position="128"/>
    </location>
</feature>
<dbReference type="AlphaFoldDB" id="A0A6G7YR79"/>
<dbReference type="GO" id="GO:0009977">
    <property type="term" value="F:proton motive force dependent protein transmembrane transporter activity"/>
    <property type="evidence" value="ECO:0007669"/>
    <property type="project" value="TreeGrafter"/>
</dbReference>
<keyword evidence="5" id="KW-1003">Cell membrane</keyword>
<dbReference type="PANTHER" id="PTHR30371">
    <property type="entry name" value="SEC-INDEPENDENT PROTEIN TRANSLOCASE PROTEIN TATC"/>
    <property type="match status" value="1"/>
</dbReference>
<feature type="transmembrane region" description="Helical" evidence="5">
    <location>
        <begin position="74"/>
        <end position="95"/>
    </location>
</feature>
<dbReference type="NCBIfam" id="TIGR00945">
    <property type="entry name" value="tatC"/>
    <property type="match status" value="1"/>
</dbReference>
<name>A0A6G7YR79_9SPHN</name>
<gene>
    <name evidence="5 7" type="primary">tatC</name>
    <name evidence="7" type="ORF">G7077_10365</name>
</gene>
<feature type="region of interest" description="Disordered" evidence="6">
    <location>
        <begin position="327"/>
        <end position="364"/>
    </location>
</feature>
<dbReference type="Pfam" id="PF00902">
    <property type="entry name" value="TatC"/>
    <property type="match status" value="1"/>
</dbReference>
<dbReference type="InterPro" id="IPR002033">
    <property type="entry name" value="TatC"/>
</dbReference>
<evidence type="ECO:0000256" key="2">
    <source>
        <dbReference type="ARBA" id="ARBA00022692"/>
    </source>
</evidence>
<evidence type="ECO:0000313" key="7">
    <source>
        <dbReference type="EMBL" id="QIK79242.1"/>
    </source>
</evidence>
<feature type="region of interest" description="Disordered" evidence="6">
    <location>
        <begin position="253"/>
        <end position="281"/>
    </location>
</feature>